<keyword evidence="1" id="KW-0732">Signal</keyword>
<reference evidence="2 3" key="1">
    <citation type="submission" date="2018-08" db="EMBL/GenBank/DDBJ databases">
        <title>Genomic investigation of the strawberry pathogen Phytophthora fragariae indicates pathogenicity is determined by transcriptional variation in three key races.</title>
        <authorList>
            <person name="Adams T.M."/>
            <person name="Armitage A.D."/>
            <person name="Sobczyk M.K."/>
            <person name="Bates H.J."/>
            <person name="Dunwell J.M."/>
            <person name="Nellist C.F."/>
            <person name="Harrison R.J."/>
        </authorList>
    </citation>
    <scope>NUCLEOTIDE SEQUENCE [LARGE SCALE GENOMIC DNA]</scope>
    <source>
        <strain evidence="2 3">SCRP333</strain>
    </source>
</reference>
<evidence type="ECO:0000256" key="1">
    <source>
        <dbReference type="SAM" id="SignalP"/>
    </source>
</evidence>
<evidence type="ECO:0000313" key="3">
    <source>
        <dbReference type="Proteomes" id="UP000434957"/>
    </source>
</evidence>
<keyword evidence="3" id="KW-1185">Reference proteome</keyword>
<name>A0A6A4FBS0_9STRA</name>
<sequence>MHHQAGMQILLGSAFGAALVTLRNQTTMKNVLRVGTVGSHTTRRWSRWFDEFAHTAPANERAGGNEGSYISFNLLPLDLPPSCKKDAQSPLWTRPLRSLTSDSAFKTTGPCCFYGADHYLSYRGQQLVDHKKICLG</sequence>
<comment type="caution">
    <text evidence="2">The sequence shown here is derived from an EMBL/GenBank/DDBJ whole genome shotgun (WGS) entry which is preliminary data.</text>
</comment>
<gene>
    <name evidence="2" type="ORF">PR003_g8240</name>
</gene>
<dbReference type="EMBL" id="QXFT01000405">
    <property type="protein sequence ID" value="KAE9344867.1"/>
    <property type="molecule type" value="Genomic_DNA"/>
</dbReference>
<feature type="signal peptide" evidence="1">
    <location>
        <begin position="1"/>
        <end position="18"/>
    </location>
</feature>
<evidence type="ECO:0000313" key="2">
    <source>
        <dbReference type="EMBL" id="KAE9344867.1"/>
    </source>
</evidence>
<accession>A0A6A4FBS0</accession>
<proteinExistence type="predicted"/>
<feature type="chain" id="PRO_5025534268" description="Secreted protein" evidence="1">
    <location>
        <begin position="19"/>
        <end position="136"/>
    </location>
</feature>
<protein>
    <recommendedName>
        <fullName evidence="4">Secreted protein</fullName>
    </recommendedName>
</protein>
<dbReference type="AlphaFoldDB" id="A0A6A4FBS0"/>
<dbReference type="Proteomes" id="UP000434957">
    <property type="component" value="Unassembled WGS sequence"/>
</dbReference>
<evidence type="ECO:0008006" key="4">
    <source>
        <dbReference type="Google" id="ProtNLM"/>
    </source>
</evidence>
<organism evidence="2 3">
    <name type="scientific">Phytophthora rubi</name>
    <dbReference type="NCBI Taxonomy" id="129364"/>
    <lineage>
        <taxon>Eukaryota</taxon>
        <taxon>Sar</taxon>
        <taxon>Stramenopiles</taxon>
        <taxon>Oomycota</taxon>
        <taxon>Peronosporomycetes</taxon>
        <taxon>Peronosporales</taxon>
        <taxon>Peronosporaceae</taxon>
        <taxon>Phytophthora</taxon>
    </lineage>
</organism>